<comment type="caution">
    <text evidence="9">The sequence shown here is derived from an EMBL/GenBank/DDBJ whole genome shotgun (WGS) entry which is preliminary data.</text>
</comment>
<dbReference type="InterPro" id="IPR035965">
    <property type="entry name" value="PAS-like_dom_sf"/>
</dbReference>
<proteinExistence type="predicted"/>
<dbReference type="PROSITE" id="PS50109">
    <property type="entry name" value="HIS_KIN"/>
    <property type="match status" value="1"/>
</dbReference>
<keyword evidence="6" id="KW-0175">Coiled coil</keyword>
<dbReference type="Pfam" id="PF08448">
    <property type="entry name" value="PAS_4"/>
    <property type="match status" value="1"/>
</dbReference>
<reference evidence="10" key="1">
    <citation type="journal article" date="2019" name="Int. J. Syst. Evol. Microbiol.">
        <title>The Global Catalogue of Microorganisms (GCM) 10K type strain sequencing project: providing services to taxonomists for standard genome sequencing and annotation.</title>
        <authorList>
            <consortium name="The Broad Institute Genomics Platform"/>
            <consortium name="The Broad Institute Genome Sequencing Center for Infectious Disease"/>
            <person name="Wu L."/>
            <person name="Ma J."/>
        </authorList>
    </citation>
    <scope>NUCLEOTIDE SEQUENCE [LARGE SCALE GENOMIC DNA]</scope>
    <source>
        <strain evidence="10">JCM 19173</strain>
    </source>
</reference>
<keyword evidence="5" id="KW-0472">Membrane</keyword>
<feature type="coiled-coil region" evidence="6">
    <location>
        <begin position="127"/>
        <end position="165"/>
    </location>
</feature>
<dbReference type="SUPFAM" id="SSF55874">
    <property type="entry name" value="ATPase domain of HSP90 chaperone/DNA topoisomerase II/histidine kinase"/>
    <property type="match status" value="1"/>
</dbReference>
<evidence type="ECO:0000256" key="4">
    <source>
        <dbReference type="ARBA" id="ARBA00022777"/>
    </source>
</evidence>
<dbReference type="InterPro" id="IPR003594">
    <property type="entry name" value="HATPase_dom"/>
</dbReference>
<dbReference type="PROSITE" id="PS50112">
    <property type="entry name" value="PAS"/>
    <property type="match status" value="1"/>
</dbReference>
<keyword evidence="3" id="KW-0808">Transferase</keyword>
<dbReference type="PANTHER" id="PTHR42878">
    <property type="entry name" value="TWO-COMPONENT HISTIDINE KINASE"/>
    <property type="match status" value="1"/>
</dbReference>
<name>A0ABQ2FHK0_9DEIO</name>
<evidence type="ECO:0000256" key="3">
    <source>
        <dbReference type="ARBA" id="ARBA00022679"/>
    </source>
</evidence>
<dbReference type="CDD" id="cd00130">
    <property type="entry name" value="PAS"/>
    <property type="match status" value="1"/>
</dbReference>
<evidence type="ECO:0000259" key="8">
    <source>
        <dbReference type="PROSITE" id="PS50112"/>
    </source>
</evidence>
<dbReference type="Proteomes" id="UP000604341">
    <property type="component" value="Unassembled WGS sequence"/>
</dbReference>
<evidence type="ECO:0000256" key="6">
    <source>
        <dbReference type="SAM" id="Coils"/>
    </source>
</evidence>
<feature type="domain" description="Histidine kinase" evidence="7">
    <location>
        <begin position="143"/>
        <end position="365"/>
    </location>
</feature>
<gene>
    <name evidence="9" type="ORF">GCM10010844_16950</name>
</gene>
<evidence type="ECO:0000313" key="10">
    <source>
        <dbReference type="Proteomes" id="UP000604341"/>
    </source>
</evidence>
<dbReference type="SUPFAM" id="SSF55785">
    <property type="entry name" value="PYP-like sensor domain (PAS domain)"/>
    <property type="match status" value="1"/>
</dbReference>
<dbReference type="EC" id="2.7.13.3" evidence="2"/>
<dbReference type="InterPro" id="IPR005467">
    <property type="entry name" value="His_kinase_dom"/>
</dbReference>
<dbReference type="Gene3D" id="3.30.450.20">
    <property type="entry name" value="PAS domain"/>
    <property type="match status" value="1"/>
</dbReference>
<organism evidence="9 10">
    <name type="scientific">Deinococcus radiotolerans</name>
    <dbReference type="NCBI Taxonomy" id="1309407"/>
    <lineage>
        <taxon>Bacteria</taxon>
        <taxon>Thermotogati</taxon>
        <taxon>Deinococcota</taxon>
        <taxon>Deinococci</taxon>
        <taxon>Deinococcales</taxon>
        <taxon>Deinococcaceae</taxon>
        <taxon>Deinococcus</taxon>
    </lineage>
</organism>
<dbReference type="Gene3D" id="3.30.565.10">
    <property type="entry name" value="Histidine kinase-like ATPase, C-terminal domain"/>
    <property type="match status" value="1"/>
</dbReference>
<dbReference type="InterPro" id="IPR036890">
    <property type="entry name" value="HATPase_C_sf"/>
</dbReference>
<protein>
    <recommendedName>
        <fullName evidence="2">histidine kinase</fullName>
        <ecNumber evidence="2">2.7.13.3</ecNumber>
    </recommendedName>
</protein>
<feature type="domain" description="PAS" evidence="8">
    <location>
        <begin position="6"/>
        <end position="76"/>
    </location>
</feature>
<evidence type="ECO:0000256" key="1">
    <source>
        <dbReference type="ARBA" id="ARBA00000085"/>
    </source>
</evidence>
<dbReference type="SMART" id="SM00387">
    <property type="entry name" value="HATPase_c"/>
    <property type="match status" value="1"/>
</dbReference>
<dbReference type="Pfam" id="PF02518">
    <property type="entry name" value="HATPase_c"/>
    <property type="match status" value="1"/>
</dbReference>
<dbReference type="InterPro" id="IPR000014">
    <property type="entry name" value="PAS"/>
</dbReference>
<evidence type="ECO:0000313" key="9">
    <source>
        <dbReference type="EMBL" id="GGK99350.1"/>
    </source>
</evidence>
<dbReference type="PANTHER" id="PTHR42878:SF15">
    <property type="entry name" value="BACTERIOPHYTOCHROME"/>
    <property type="match status" value="1"/>
</dbReference>
<sequence>MDPSTTAQDAADQFEMVAVPYLRLDVHGVIHQANEATSDLLRLGAARLRGKRLDQFLAPASSGSLSVLLRQVLESGRVQQAELSIARPAEPAQNMLMHLTPAGSVCHALLTDITPYKQAHLLLINERTHQEQEVKNAATRIRNLNEELEEVLIATQQQLHLLLARVTNLLAQAHSAATPTELEAHLQSAGHVTQQVNLLLNSLERYRQTRTMRARLRPMPLQTALSTAMAHVSAGATDRQFTVTHDPLPTLLGDSQALTLILEEYLSNALKFTRSQPHARIHVIHRETTTEHQVGVADNGVGFNMRQKDQLFKLFAKLHSPKEYEGLGVGLPTVRRTCERFGARVWAEGKLNQGATFWFAWPKNPRLY</sequence>
<comment type="catalytic activity">
    <reaction evidence="1">
        <text>ATP + protein L-histidine = ADP + protein N-phospho-L-histidine.</text>
        <dbReference type="EC" id="2.7.13.3"/>
    </reaction>
</comment>
<evidence type="ECO:0000256" key="2">
    <source>
        <dbReference type="ARBA" id="ARBA00012438"/>
    </source>
</evidence>
<dbReference type="InterPro" id="IPR050351">
    <property type="entry name" value="BphY/WalK/GraS-like"/>
</dbReference>
<dbReference type="RefSeq" id="WP_189068570.1">
    <property type="nucleotide sequence ID" value="NZ_BMPE01000003.1"/>
</dbReference>
<dbReference type="InterPro" id="IPR013656">
    <property type="entry name" value="PAS_4"/>
</dbReference>
<accession>A0ABQ2FHK0</accession>
<evidence type="ECO:0000259" key="7">
    <source>
        <dbReference type="PROSITE" id="PS50109"/>
    </source>
</evidence>
<evidence type="ECO:0000256" key="5">
    <source>
        <dbReference type="ARBA" id="ARBA00023136"/>
    </source>
</evidence>
<keyword evidence="4" id="KW-0418">Kinase</keyword>
<dbReference type="EMBL" id="BMPE01000003">
    <property type="protein sequence ID" value="GGK99350.1"/>
    <property type="molecule type" value="Genomic_DNA"/>
</dbReference>
<keyword evidence="10" id="KW-1185">Reference proteome</keyword>